<dbReference type="EMBL" id="CANHGI010000002">
    <property type="protein sequence ID" value="CAI5443014.1"/>
    <property type="molecule type" value="Genomic_DNA"/>
</dbReference>
<evidence type="ECO:0000313" key="5">
    <source>
        <dbReference type="Proteomes" id="UP001152747"/>
    </source>
</evidence>
<dbReference type="PROSITE" id="PS01031">
    <property type="entry name" value="SHSP"/>
    <property type="match status" value="1"/>
</dbReference>
<dbReference type="GO" id="GO:0051082">
    <property type="term" value="F:unfolded protein binding"/>
    <property type="evidence" value="ECO:0007669"/>
    <property type="project" value="TreeGrafter"/>
</dbReference>
<protein>
    <recommendedName>
        <fullName evidence="3">SHSP domain-containing protein</fullName>
    </recommendedName>
</protein>
<dbReference type="PANTHER" id="PTHR45640:SF29">
    <property type="entry name" value="SHSP DOMAIN-CONTAINING PROTEIN"/>
    <property type="match status" value="1"/>
</dbReference>
<dbReference type="GO" id="GO:0005737">
    <property type="term" value="C:cytoplasm"/>
    <property type="evidence" value="ECO:0007669"/>
    <property type="project" value="TreeGrafter"/>
</dbReference>
<gene>
    <name evidence="4" type="ORF">CAMP_LOCUS5651</name>
</gene>
<dbReference type="GO" id="GO:0005634">
    <property type="term" value="C:nucleus"/>
    <property type="evidence" value="ECO:0007669"/>
    <property type="project" value="TreeGrafter"/>
</dbReference>
<dbReference type="GO" id="GO:0042026">
    <property type="term" value="P:protein refolding"/>
    <property type="evidence" value="ECO:0007669"/>
    <property type="project" value="TreeGrafter"/>
</dbReference>
<dbReference type="GO" id="GO:0009408">
    <property type="term" value="P:response to heat"/>
    <property type="evidence" value="ECO:0007669"/>
    <property type="project" value="TreeGrafter"/>
</dbReference>
<organism evidence="4 5">
    <name type="scientific">Caenorhabditis angaria</name>
    <dbReference type="NCBI Taxonomy" id="860376"/>
    <lineage>
        <taxon>Eukaryota</taxon>
        <taxon>Metazoa</taxon>
        <taxon>Ecdysozoa</taxon>
        <taxon>Nematoda</taxon>
        <taxon>Chromadorea</taxon>
        <taxon>Rhabditida</taxon>
        <taxon>Rhabditina</taxon>
        <taxon>Rhabditomorpha</taxon>
        <taxon>Rhabditoidea</taxon>
        <taxon>Rhabditidae</taxon>
        <taxon>Peloderinae</taxon>
        <taxon>Caenorhabditis</taxon>
    </lineage>
</organism>
<dbReference type="InterPro" id="IPR002068">
    <property type="entry name" value="A-crystallin/Hsp20_dom"/>
</dbReference>
<proteinExistence type="inferred from homology"/>
<evidence type="ECO:0000313" key="4">
    <source>
        <dbReference type="EMBL" id="CAI5443014.1"/>
    </source>
</evidence>
<name>A0A9P1ID40_9PELO</name>
<dbReference type="CDD" id="cd06526">
    <property type="entry name" value="metazoan_ACD"/>
    <property type="match status" value="1"/>
</dbReference>
<evidence type="ECO:0000256" key="2">
    <source>
        <dbReference type="RuleBase" id="RU003616"/>
    </source>
</evidence>
<dbReference type="Gene3D" id="2.60.40.790">
    <property type="match status" value="1"/>
</dbReference>
<dbReference type="InterPro" id="IPR001436">
    <property type="entry name" value="Alpha-crystallin/sHSP_animal"/>
</dbReference>
<dbReference type="AlphaFoldDB" id="A0A9P1ID40"/>
<evidence type="ECO:0000259" key="3">
    <source>
        <dbReference type="PROSITE" id="PS01031"/>
    </source>
</evidence>
<comment type="similarity">
    <text evidence="1 2">Belongs to the small heat shock protein (HSP20) family.</text>
</comment>
<dbReference type="SUPFAM" id="SSF49764">
    <property type="entry name" value="HSP20-like chaperones"/>
    <property type="match status" value="1"/>
</dbReference>
<sequence>MAGIIKIQPFFDDFSDVERQLLKSIFEERAILDQKNLQSSNNSTDISINVSQFKAEEIKVKFMENQLIIEAKHEERSDKFGKIQRHFIRKFNLPKDIRAENVKSELNSEGILSIKFEKLEETMEKQVPIGFGEKK</sequence>
<evidence type="ECO:0000256" key="1">
    <source>
        <dbReference type="PROSITE-ProRule" id="PRU00285"/>
    </source>
</evidence>
<reference evidence="4" key="1">
    <citation type="submission" date="2022-11" db="EMBL/GenBank/DDBJ databases">
        <authorList>
            <person name="Kikuchi T."/>
        </authorList>
    </citation>
    <scope>NUCLEOTIDE SEQUENCE</scope>
    <source>
        <strain evidence="4">PS1010</strain>
    </source>
</reference>
<dbReference type="GO" id="GO:0036498">
    <property type="term" value="P:IRE1-mediated unfolded protein response"/>
    <property type="evidence" value="ECO:0007669"/>
    <property type="project" value="TreeGrafter"/>
</dbReference>
<dbReference type="InterPro" id="IPR008978">
    <property type="entry name" value="HSP20-like_chaperone"/>
</dbReference>
<dbReference type="OrthoDB" id="1431247at2759"/>
<dbReference type="Proteomes" id="UP001152747">
    <property type="component" value="Unassembled WGS sequence"/>
</dbReference>
<comment type="caution">
    <text evidence="4">The sequence shown here is derived from an EMBL/GenBank/DDBJ whole genome shotgun (WGS) entry which is preliminary data.</text>
</comment>
<dbReference type="PRINTS" id="PR00299">
    <property type="entry name" value="ACRYSTALLIN"/>
</dbReference>
<keyword evidence="5" id="KW-1185">Reference proteome</keyword>
<dbReference type="Pfam" id="PF00011">
    <property type="entry name" value="HSP20"/>
    <property type="match status" value="1"/>
</dbReference>
<feature type="domain" description="SHSP" evidence="3">
    <location>
        <begin position="26"/>
        <end position="132"/>
    </location>
</feature>
<accession>A0A9P1ID40</accession>
<dbReference type="PANTHER" id="PTHR45640">
    <property type="entry name" value="HEAT SHOCK PROTEIN HSP-12.2-RELATED"/>
    <property type="match status" value="1"/>
</dbReference>